<dbReference type="AlphaFoldDB" id="A0A816K4R0"/>
<dbReference type="Proteomes" id="UP001295469">
    <property type="component" value="Chromosome C04"/>
</dbReference>
<evidence type="ECO:0000313" key="1">
    <source>
        <dbReference type="EMBL" id="CAF1863190.1"/>
    </source>
</evidence>
<dbReference type="EMBL" id="HG994368">
    <property type="protein sequence ID" value="CAF1863190.1"/>
    <property type="molecule type" value="Genomic_DNA"/>
</dbReference>
<feature type="non-terminal residue" evidence="1">
    <location>
        <position position="1"/>
    </location>
</feature>
<reference evidence="1" key="1">
    <citation type="submission" date="2021-01" db="EMBL/GenBank/DDBJ databases">
        <authorList>
            <consortium name="Genoscope - CEA"/>
            <person name="William W."/>
        </authorList>
    </citation>
    <scope>NUCLEOTIDE SEQUENCE</scope>
</reference>
<protein>
    <submittedName>
        <fullName evidence="1">(rape) hypothetical protein</fullName>
    </submittedName>
</protein>
<organism evidence="1">
    <name type="scientific">Brassica napus</name>
    <name type="common">Rape</name>
    <dbReference type="NCBI Taxonomy" id="3708"/>
    <lineage>
        <taxon>Eukaryota</taxon>
        <taxon>Viridiplantae</taxon>
        <taxon>Streptophyta</taxon>
        <taxon>Embryophyta</taxon>
        <taxon>Tracheophyta</taxon>
        <taxon>Spermatophyta</taxon>
        <taxon>Magnoliopsida</taxon>
        <taxon>eudicotyledons</taxon>
        <taxon>Gunneridae</taxon>
        <taxon>Pentapetalae</taxon>
        <taxon>rosids</taxon>
        <taxon>malvids</taxon>
        <taxon>Brassicales</taxon>
        <taxon>Brassicaceae</taxon>
        <taxon>Brassiceae</taxon>
        <taxon>Brassica</taxon>
    </lineage>
</organism>
<name>A0A816K4R0_BRANA</name>
<sequence>VRRQEGLGLYGAPYGGVAVFSGSVVRGEERLIEAAVGSLILKASKLFRLLISHLKRLVNVGGVGSCLMCVWSCRFGIRFTCVEVGCSGAGVESVSSGGFG</sequence>
<proteinExistence type="predicted"/>
<accession>A0A816K4R0</accession>
<gene>
    <name evidence="1" type="ORF">DARMORV10_C04P57040.1</name>
</gene>